<proteinExistence type="predicted"/>
<evidence type="ECO:0000313" key="2">
    <source>
        <dbReference type="Proteomes" id="UP000006906"/>
    </source>
</evidence>
<dbReference type="Gramene" id="PNW79165">
    <property type="protein sequence ID" value="PNW79165"/>
    <property type="gene ID" value="CHLRE_09g402886v5"/>
</dbReference>
<dbReference type="AlphaFoldDB" id="A0A2K3DF72"/>
<organism evidence="1 2">
    <name type="scientific">Chlamydomonas reinhardtii</name>
    <name type="common">Chlamydomonas smithii</name>
    <dbReference type="NCBI Taxonomy" id="3055"/>
    <lineage>
        <taxon>Eukaryota</taxon>
        <taxon>Viridiplantae</taxon>
        <taxon>Chlorophyta</taxon>
        <taxon>core chlorophytes</taxon>
        <taxon>Chlorophyceae</taxon>
        <taxon>CS clade</taxon>
        <taxon>Chlamydomonadales</taxon>
        <taxon>Chlamydomonadaceae</taxon>
        <taxon>Chlamydomonas</taxon>
    </lineage>
</organism>
<dbReference type="ExpressionAtlas" id="A0A2K3DF72">
    <property type="expression patterns" value="differential"/>
</dbReference>
<evidence type="ECO:0000313" key="1">
    <source>
        <dbReference type="EMBL" id="PNW79165.1"/>
    </source>
</evidence>
<accession>A0A2K3DF72</accession>
<dbReference type="PaxDb" id="3055-EDO99990"/>
<dbReference type="KEGG" id="cre:CHLRE_09g402886v5"/>
<dbReference type="Proteomes" id="UP000006906">
    <property type="component" value="Chromosome 9"/>
</dbReference>
<reference evidence="1 2" key="1">
    <citation type="journal article" date="2007" name="Science">
        <title>The Chlamydomonas genome reveals the evolution of key animal and plant functions.</title>
        <authorList>
            <person name="Merchant S.S."/>
            <person name="Prochnik S.E."/>
            <person name="Vallon O."/>
            <person name="Harris E.H."/>
            <person name="Karpowicz S.J."/>
            <person name="Witman G.B."/>
            <person name="Terry A."/>
            <person name="Salamov A."/>
            <person name="Fritz-Laylin L.K."/>
            <person name="Marechal-Drouard L."/>
            <person name="Marshall W.F."/>
            <person name="Qu L.H."/>
            <person name="Nelson D.R."/>
            <person name="Sanderfoot A.A."/>
            <person name="Spalding M.H."/>
            <person name="Kapitonov V.V."/>
            <person name="Ren Q."/>
            <person name="Ferris P."/>
            <person name="Lindquist E."/>
            <person name="Shapiro H."/>
            <person name="Lucas S.M."/>
            <person name="Grimwood J."/>
            <person name="Schmutz J."/>
            <person name="Cardol P."/>
            <person name="Cerutti H."/>
            <person name="Chanfreau G."/>
            <person name="Chen C.L."/>
            <person name="Cognat V."/>
            <person name="Croft M.T."/>
            <person name="Dent R."/>
            <person name="Dutcher S."/>
            <person name="Fernandez E."/>
            <person name="Fukuzawa H."/>
            <person name="Gonzalez-Ballester D."/>
            <person name="Gonzalez-Halphen D."/>
            <person name="Hallmann A."/>
            <person name="Hanikenne M."/>
            <person name="Hippler M."/>
            <person name="Inwood W."/>
            <person name="Jabbari K."/>
            <person name="Kalanon M."/>
            <person name="Kuras R."/>
            <person name="Lefebvre P.A."/>
            <person name="Lemaire S.D."/>
            <person name="Lobanov A.V."/>
            <person name="Lohr M."/>
            <person name="Manuell A."/>
            <person name="Meier I."/>
            <person name="Mets L."/>
            <person name="Mittag M."/>
            <person name="Mittelmeier T."/>
            <person name="Moroney J.V."/>
            <person name="Moseley J."/>
            <person name="Napoli C."/>
            <person name="Nedelcu A.M."/>
            <person name="Niyogi K."/>
            <person name="Novoselov S.V."/>
            <person name="Paulsen I.T."/>
            <person name="Pazour G."/>
            <person name="Purton S."/>
            <person name="Ral J.P."/>
            <person name="Riano-Pachon D.M."/>
            <person name="Riekhof W."/>
            <person name="Rymarquis L."/>
            <person name="Schroda M."/>
            <person name="Stern D."/>
            <person name="Umen J."/>
            <person name="Willows R."/>
            <person name="Wilson N."/>
            <person name="Zimmer S.L."/>
            <person name="Allmer J."/>
            <person name="Balk J."/>
            <person name="Bisova K."/>
            <person name="Chen C.J."/>
            <person name="Elias M."/>
            <person name="Gendler K."/>
            <person name="Hauser C."/>
            <person name="Lamb M.R."/>
            <person name="Ledford H."/>
            <person name="Long J.C."/>
            <person name="Minagawa J."/>
            <person name="Page M.D."/>
            <person name="Pan J."/>
            <person name="Pootakham W."/>
            <person name="Roje S."/>
            <person name="Rose A."/>
            <person name="Stahlberg E."/>
            <person name="Terauchi A.M."/>
            <person name="Yang P."/>
            <person name="Ball S."/>
            <person name="Bowler C."/>
            <person name="Dieckmann C.L."/>
            <person name="Gladyshev V.N."/>
            <person name="Green P."/>
            <person name="Jorgensen R."/>
            <person name="Mayfield S."/>
            <person name="Mueller-Roeber B."/>
            <person name="Rajamani S."/>
            <person name="Sayre R.T."/>
            <person name="Brokstein P."/>
            <person name="Dubchak I."/>
            <person name="Goodstein D."/>
            <person name="Hornick L."/>
            <person name="Huang Y.W."/>
            <person name="Jhaveri J."/>
            <person name="Luo Y."/>
            <person name="Martinez D."/>
            <person name="Ngau W.C."/>
            <person name="Otillar B."/>
            <person name="Poliakov A."/>
            <person name="Porter A."/>
            <person name="Szajkowski L."/>
            <person name="Werner G."/>
            <person name="Zhou K."/>
            <person name="Grigoriev I.V."/>
            <person name="Rokhsar D.S."/>
            <person name="Grossman A.R."/>
        </authorList>
    </citation>
    <scope>NUCLEOTIDE SEQUENCE [LARGE SCALE GENOMIC DNA]</scope>
    <source>
        <strain evidence="2">CC-503</strain>
    </source>
</reference>
<dbReference type="EMBL" id="CM008970">
    <property type="protein sequence ID" value="PNW79165.1"/>
    <property type="molecule type" value="Genomic_DNA"/>
</dbReference>
<name>A0A2K3DF72_CHLRE</name>
<dbReference type="OrthoDB" id="533114at2759"/>
<dbReference type="RefSeq" id="XP_042921436.1">
    <property type="nucleotide sequence ID" value="XM_043066092.1"/>
</dbReference>
<gene>
    <name evidence="1" type="ORF">CHLRE_09g402886v5</name>
</gene>
<keyword evidence="2" id="KW-1185">Reference proteome</keyword>
<protein>
    <submittedName>
        <fullName evidence="1">Uncharacterized protein</fullName>
    </submittedName>
</protein>
<dbReference type="GeneID" id="66054817"/>
<sequence length="127" mass="13911">MWGAAVLAPDVRALDGYGLANKPNGVLWQGPEQARAVISATHDRYDNRNQLVSYAVSYDHKLGFHHWRANAATDRGTTDPAEPIEGVGLIAFNKHLQIQRIYEFDMKPYPLRSPEEVAAGGGGSHTA</sequence>
<dbReference type="InParanoid" id="A0A2K3DF72"/>